<evidence type="ECO:0000256" key="6">
    <source>
        <dbReference type="SAM" id="Phobius"/>
    </source>
</evidence>
<evidence type="ECO:0000256" key="1">
    <source>
        <dbReference type="ARBA" id="ARBA00022729"/>
    </source>
</evidence>
<dbReference type="Gene3D" id="2.60.40.10">
    <property type="entry name" value="Immunoglobulins"/>
    <property type="match status" value="5"/>
</dbReference>
<comment type="caution">
    <text evidence="9">The sequence shown here is derived from an EMBL/GenBank/DDBJ whole genome shotgun (WGS) entry which is preliminary data.</text>
</comment>
<proteinExistence type="predicted"/>
<keyword evidence="4 9" id="KW-0675">Receptor</keyword>
<evidence type="ECO:0000256" key="7">
    <source>
        <dbReference type="SAM" id="SignalP"/>
    </source>
</evidence>
<reference evidence="9" key="2">
    <citation type="journal article" date="2023" name="Science">
        <title>Genomic signatures of disease resistance in endangered staghorn corals.</title>
        <authorList>
            <person name="Vollmer S.V."/>
            <person name="Selwyn J.D."/>
            <person name="Despard B.A."/>
            <person name="Roesel C.L."/>
        </authorList>
    </citation>
    <scope>NUCLEOTIDE SEQUENCE</scope>
    <source>
        <strain evidence="9">K2</strain>
    </source>
</reference>
<accession>A0AAD9QH61</accession>
<feature type="chain" id="PRO_5042173525" evidence="7">
    <location>
        <begin position="35"/>
        <end position="1215"/>
    </location>
</feature>
<evidence type="ECO:0000313" key="10">
    <source>
        <dbReference type="Proteomes" id="UP001249851"/>
    </source>
</evidence>
<dbReference type="InterPro" id="IPR036116">
    <property type="entry name" value="FN3_sf"/>
</dbReference>
<dbReference type="GO" id="GO:0009897">
    <property type="term" value="C:external side of plasma membrane"/>
    <property type="evidence" value="ECO:0007669"/>
    <property type="project" value="TreeGrafter"/>
</dbReference>
<dbReference type="Pfam" id="PF07885">
    <property type="entry name" value="Ion_trans_2"/>
    <property type="match status" value="1"/>
</dbReference>
<reference evidence="9" key="1">
    <citation type="journal article" date="2023" name="G3 (Bethesda)">
        <title>Whole genome assembly and annotation of the endangered Caribbean coral Acropora cervicornis.</title>
        <authorList>
            <person name="Selwyn J.D."/>
            <person name="Vollmer S.V."/>
        </authorList>
    </citation>
    <scope>NUCLEOTIDE SEQUENCE</scope>
    <source>
        <strain evidence="9">K2</strain>
    </source>
</reference>
<dbReference type="InterPro" id="IPR003961">
    <property type="entry name" value="FN3_dom"/>
</dbReference>
<dbReference type="InterPro" id="IPR013320">
    <property type="entry name" value="ConA-like_dom_sf"/>
</dbReference>
<evidence type="ECO:0000256" key="2">
    <source>
        <dbReference type="ARBA" id="ARBA00022737"/>
    </source>
</evidence>
<dbReference type="SUPFAM" id="SSF81324">
    <property type="entry name" value="Voltage-gated potassium channels"/>
    <property type="match status" value="1"/>
</dbReference>
<dbReference type="SMART" id="SM00060">
    <property type="entry name" value="FN3"/>
    <property type="match status" value="4"/>
</dbReference>
<dbReference type="InterPro" id="IPR050379">
    <property type="entry name" value="Type-I_Cytokine_Rcpt"/>
</dbReference>
<evidence type="ECO:0000256" key="4">
    <source>
        <dbReference type="ARBA" id="ARBA00023170"/>
    </source>
</evidence>
<dbReference type="GO" id="GO:0043235">
    <property type="term" value="C:receptor complex"/>
    <property type="evidence" value="ECO:0007669"/>
    <property type="project" value="TreeGrafter"/>
</dbReference>
<gene>
    <name evidence="9" type="ORF">P5673_016204</name>
</gene>
<feature type="signal peptide" evidence="7">
    <location>
        <begin position="1"/>
        <end position="34"/>
    </location>
</feature>
<dbReference type="CDD" id="cd00063">
    <property type="entry name" value="FN3"/>
    <property type="match status" value="5"/>
</dbReference>
<evidence type="ECO:0000256" key="5">
    <source>
        <dbReference type="ARBA" id="ARBA00023180"/>
    </source>
</evidence>
<evidence type="ECO:0000259" key="8">
    <source>
        <dbReference type="PROSITE" id="PS50853"/>
    </source>
</evidence>
<dbReference type="Gene3D" id="1.10.287.70">
    <property type="match status" value="1"/>
</dbReference>
<keyword evidence="6" id="KW-1133">Transmembrane helix</keyword>
<dbReference type="AlphaFoldDB" id="A0AAD9QH61"/>
<feature type="transmembrane region" description="Helical" evidence="6">
    <location>
        <begin position="1022"/>
        <end position="1043"/>
    </location>
</feature>
<organism evidence="9 10">
    <name type="scientific">Acropora cervicornis</name>
    <name type="common">Staghorn coral</name>
    <dbReference type="NCBI Taxonomy" id="6130"/>
    <lineage>
        <taxon>Eukaryota</taxon>
        <taxon>Metazoa</taxon>
        <taxon>Cnidaria</taxon>
        <taxon>Anthozoa</taxon>
        <taxon>Hexacorallia</taxon>
        <taxon>Scleractinia</taxon>
        <taxon>Astrocoeniina</taxon>
        <taxon>Acroporidae</taxon>
        <taxon>Acropora</taxon>
    </lineage>
</organism>
<feature type="transmembrane region" description="Helical" evidence="6">
    <location>
        <begin position="1086"/>
        <end position="1107"/>
    </location>
</feature>
<sequence>MSFRSEVVFGKNHLLLKILAFVFVVCQDKQAVSGSQEGPNSSWPFDDLNANNTITHGNVEKTISPVGDGIYLDDSSESFVEIKNYNERCMGNPSTCDITMGFFFKHTTHKNRVTYFGNKGNNDDLYRGINMHCKQEEHYKCYISVYGEARYCHCRIYLLYGVWQYIGLIWEKAGSLTLYHESSIVEAYKSNRCTCNKTGQLKTGKYYLGKDTFPNAYFKDLDICGGYTEITLKIDFWELAYNASKVSGWEKAFNDTINELYQNGKDFMEIKNTSISNSGGNVSVTFTMKFTQVWITWKSMLLLNLALENRTILGSYGVPKNHAPTGLHHNRIRIAMDSVETAVHEGYLYCYRVLYKKLDDPDTSWNARCHRRNPPAHPWIEPGGPPQSFVAYNTSISSLHAQWEEVEESKHNGIMLGFKVRLLKFVDSRFQQVQSQTLHWNVLQTNFTGLYPFTKFKIEVRGFNAIGDGPVAAAEPPDNFKVVHQGSTKLRASWNKVPQCCQLGIIRGYHVTLTDPSNASVHETRTTENLIQTFTNLKKFHLYNVSVVAFTSKGVGPMNFKLVSTDQDDAAPEIVSAYNLSQTEIFVSWTPIPTDKENGIILQHKASFSAINGAHSGYKSFEANTSQGVIDGLYPFKEYAIHLSVSTITGFGPISEVVHVTTEEAPPGLPPSKFHGVNSSSTSIFLSWDAIPPSQVAGILTSFYISYRQINTNDNTTYEIAVPITNLTYEITNLRKYTNYSLEIKGATKFPGINTQPIIISTDEDVPSLPPQNIEAQNSSSTKIFVQWNPIPTDFIHGILLGFKLLYRAASRDNSMVFSSQHATFGVFPSVTQWCLFNECNMEPSPRWFCARHFTRVSYIYLENSGSGELVLLADSRNNLRAQRSRNATCKCPSVFKTTWYHFPPYISFDNGSVGGFIPQILELAVQKCCSDCKGPDGKSISIVDFELDGKGNKARKPGVNDFMSSIDSDTDLGVPLNGYKDQTHYSLYRYVKLAESPGVAFMTVMDKSDKAATIANMFLQAWPLLLVLLFMTLLAGVIMSFIEIGEGDLPKSYVHGAWEGFWWAFVTASTVGYGDRCASGVASRLFSIVWTLSGLIVLVILIGSIATTLTHFGHVGPYVTLYVRDYLTYEKISEALANLEVKGVLVDLYVLSTHKHLFGDPRFRIVRVYDYKTSYGAVMAGQAMKLQHCFTKEIKENAADAFKSIDENVKILKR</sequence>
<dbReference type="Pfam" id="PF00041">
    <property type="entry name" value="fn3"/>
    <property type="match status" value="3"/>
</dbReference>
<dbReference type="GO" id="GO:0004896">
    <property type="term" value="F:cytokine receptor activity"/>
    <property type="evidence" value="ECO:0007669"/>
    <property type="project" value="TreeGrafter"/>
</dbReference>
<feature type="domain" description="Fibronectin type-III" evidence="8">
    <location>
        <begin position="670"/>
        <end position="765"/>
    </location>
</feature>
<dbReference type="Gene3D" id="2.60.120.200">
    <property type="match status" value="1"/>
</dbReference>
<evidence type="ECO:0000313" key="9">
    <source>
        <dbReference type="EMBL" id="KAK2561069.1"/>
    </source>
</evidence>
<keyword evidence="3" id="KW-1015">Disulfide bond</keyword>
<keyword evidence="1 7" id="KW-0732">Signal</keyword>
<keyword evidence="5" id="KW-0325">Glycoprotein</keyword>
<feature type="domain" description="Fibronectin type-III" evidence="8">
    <location>
        <begin position="476"/>
        <end position="569"/>
    </location>
</feature>
<dbReference type="SUPFAM" id="SSF49899">
    <property type="entry name" value="Concanavalin A-like lectins/glucanases"/>
    <property type="match status" value="1"/>
</dbReference>
<dbReference type="PROSITE" id="PS50853">
    <property type="entry name" value="FN3"/>
    <property type="match status" value="3"/>
</dbReference>
<keyword evidence="6" id="KW-0472">Membrane</keyword>
<dbReference type="PANTHER" id="PTHR23036:SF151">
    <property type="entry name" value="FIBRONECTIN TYPE-III DOMAIN-CONTAINING PROTEIN"/>
    <property type="match status" value="1"/>
</dbReference>
<dbReference type="PANTHER" id="PTHR23036">
    <property type="entry name" value="CYTOKINE RECEPTOR"/>
    <property type="match status" value="1"/>
</dbReference>
<keyword evidence="10" id="KW-1185">Reference proteome</keyword>
<dbReference type="InterPro" id="IPR013099">
    <property type="entry name" value="K_chnl_dom"/>
</dbReference>
<dbReference type="InterPro" id="IPR013783">
    <property type="entry name" value="Ig-like_fold"/>
</dbReference>
<dbReference type="Proteomes" id="UP001249851">
    <property type="component" value="Unassembled WGS sequence"/>
</dbReference>
<keyword evidence="2" id="KW-0677">Repeat</keyword>
<name>A0AAD9QH61_ACRCE</name>
<evidence type="ECO:0000256" key="3">
    <source>
        <dbReference type="ARBA" id="ARBA00023157"/>
    </source>
</evidence>
<feature type="domain" description="Fibronectin type-III" evidence="8">
    <location>
        <begin position="571"/>
        <end position="665"/>
    </location>
</feature>
<protein>
    <submittedName>
        <fullName evidence="9">Receptor-type tyrosine-protein phosphatase S</fullName>
    </submittedName>
</protein>
<dbReference type="EMBL" id="JARQWQ010000034">
    <property type="protein sequence ID" value="KAK2561069.1"/>
    <property type="molecule type" value="Genomic_DNA"/>
</dbReference>
<dbReference type="SUPFAM" id="SSF49265">
    <property type="entry name" value="Fibronectin type III"/>
    <property type="match status" value="4"/>
</dbReference>
<dbReference type="GO" id="GO:0019955">
    <property type="term" value="F:cytokine binding"/>
    <property type="evidence" value="ECO:0007669"/>
    <property type="project" value="TreeGrafter"/>
</dbReference>
<keyword evidence="6" id="KW-0812">Transmembrane</keyword>